<dbReference type="Gene3D" id="2.60.410.10">
    <property type="entry name" value="D-Ala-D-Ala carboxypeptidase, C-terminal domain"/>
    <property type="match status" value="1"/>
</dbReference>
<dbReference type="PANTHER" id="PTHR21581">
    <property type="entry name" value="D-ALANYL-D-ALANINE CARBOXYPEPTIDASE"/>
    <property type="match status" value="1"/>
</dbReference>
<comment type="catalytic activity">
    <reaction evidence="12">
        <text>Preferential cleavage: (Ac)2-L-Lys-D-Ala-|-D-Ala. Also transpeptidation of peptidyl-alanyl moieties that are N-acyl substituents of D-alanine.</text>
        <dbReference type="EC" id="3.4.16.4"/>
    </reaction>
</comment>
<feature type="signal peptide" evidence="14">
    <location>
        <begin position="1"/>
        <end position="25"/>
    </location>
</feature>
<sequence length="393" mass="41013">MFRIAILSALAAATVLVFPASSVTAQEAAPPAVETAADEVLLVDGETGTILFQKNPAQPFPPASLAKIMTMEIVFAALRSGEISLETTFPVSEHAWRTGGAPSGTSTMFAALNSQVPVADLIRGTIVQAANDAAIILAEGMEGSEAAFAARMNERAAELGLTNSRFANPTGLPAEDQQVTVTDLVRLARHLRATYPELYAIYAEPSFEWNKIFQRNRNPLLSAGIGADGLGTGFTEASGYALLGVTEQDGRVTFLAMSGLESERERAAEATKLLRWASETFEQVPLFAAGATIGTADVFGGTAGWVPVVAQTPVTALLPVEAGDRVRARIRYEGPLIAPVAEGAPVATLDVLVDGAPVLSQPLVAGAGSASGSFADRALGAARELAFGWVRAF</sequence>
<evidence type="ECO:0000256" key="9">
    <source>
        <dbReference type="ARBA" id="ARBA00022960"/>
    </source>
</evidence>
<name>A0A6L9MLE8_9HYPH</name>
<keyword evidence="5 16" id="KW-0121">Carboxypeptidase</keyword>
<keyword evidence="11" id="KW-0961">Cell wall biogenesis/degradation</keyword>
<evidence type="ECO:0000256" key="13">
    <source>
        <dbReference type="RuleBase" id="RU004016"/>
    </source>
</evidence>
<evidence type="ECO:0000256" key="4">
    <source>
        <dbReference type="ARBA" id="ARBA00012448"/>
    </source>
</evidence>
<evidence type="ECO:0000256" key="10">
    <source>
        <dbReference type="ARBA" id="ARBA00022984"/>
    </source>
</evidence>
<evidence type="ECO:0000256" key="1">
    <source>
        <dbReference type="ARBA" id="ARBA00003217"/>
    </source>
</evidence>
<dbReference type="UniPathway" id="UPA00219"/>
<dbReference type="GO" id="GO:0009002">
    <property type="term" value="F:serine-type D-Ala-D-Ala carboxypeptidase activity"/>
    <property type="evidence" value="ECO:0007669"/>
    <property type="project" value="UniProtKB-EC"/>
</dbReference>
<evidence type="ECO:0000313" key="17">
    <source>
        <dbReference type="Proteomes" id="UP000476332"/>
    </source>
</evidence>
<keyword evidence="17" id="KW-1185">Reference proteome</keyword>
<dbReference type="SUPFAM" id="SSF69189">
    <property type="entry name" value="Penicillin-binding protein associated domain"/>
    <property type="match status" value="1"/>
</dbReference>
<keyword evidence="7 14" id="KW-0732">Signal</keyword>
<dbReference type="GO" id="GO:0008360">
    <property type="term" value="P:regulation of cell shape"/>
    <property type="evidence" value="ECO:0007669"/>
    <property type="project" value="UniProtKB-KW"/>
</dbReference>
<dbReference type="Proteomes" id="UP000476332">
    <property type="component" value="Unassembled WGS sequence"/>
</dbReference>
<dbReference type="RefSeq" id="WP_163045517.1">
    <property type="nucleotide sequence ID" value="NZ_JAAAMJ010000018.1"/>
</dbReference>
<dbReference type="PANTHER" id="PTHR21581:SF6">
    <property type="entry name" value="TRAFFICKING PROTEIN PARTICLE COMPLEX SUBUNIT 12"/>
    <property type="match status" value="1"/>
</dbReference>
<dbReference type="GO" id="GO:0071555">
    <property type="term" value="P:cell wall organization"/>
    <property type="evidence" value="ECO:0007669"/>
    <property type="project" value="UniProtKB-KW"/>
</dbReference>
<evidence type="ECO:0000256" key="7">
    <source>
        <dbReference type="ARBA" id="ARBA00022729"/>
    </source>
</evidence>
<dbReference type="Pfam" id="PF00768">
    <property type="entry name" value="Peptidase_S11"/>
    <property type="match status" value="1"/>
</dbReference>
<comment type="caution">
    <text evidence="16">The sequence shown here is derived from an EMBL/GenBank/DDBJ whole genome shotgun (WGS) entry which is preliminary data.</text>
</comment>
<protein>
    <recommendedName>
        <fullName evidence="4">serine-type D-Ala-D-Ala carboxypeptidase</fullName>
        <ecNumber evidence="4">3.4.16.4</ecNumber>
    </recommendedName>
</protein>
<dbReference type="InterPro" id="IPR015956">
    <property type="entry name" value="Peniciliin-bd_prot_C_sf"/>
</dbReference>
<dbReference type="EMBL" id="JAAAMJ010000018">
    <property type="protein sequence ID" value="NDV88667.1"/>
    <property type="molecule type" value="Genomic_DNA"/>
</dbReference>
<dbReference type="EC" id="3.4.16.4" evidence="4"/>
<evidence type="ECO:0000256" key="14">
    <source>
        <dbReference type="SAM" id="SignalP"/>
    </source>
</evidence>
<dbReference type="InterPro" id="IPR018044">
    <property type="entry name" value="Peptidase_S11"/>
</dbReference>
<evidence type="ECO:0000256" key="12">
    <source>
        <dbReference type="ARBA" id="ARBA00034000"/>
    </source>
</evidence>
<keyword evidence="8" id="KW-0378">Hydrolase</keyword>
<dbReference type="GO" id="GO:0006508">
    <property type="term" value="P:proteolysis"/>
    <property type="evidence" value="ECO:0007669"/>
    <property type="project" value="UniProtKB-KW"/>
</dbReference>
<dbReference type="InterPro" id="IPR037167">
    <property type="entry name" value="Peptidase_S11_C_sf"/>
</dbReference>
<evidence type="ECO:0000313" key="16">
    <source>
        <dbReference type="EMBL" id="NDV88667.1"/>
    </source>
</evidence>
<dbReference type="InterPro" id="IPR001967">
    <property type="entry name" value="Peptidase_S11_N"/>
</dbReference>
<comment type="pathway">
    <text evidence="2">Cell wall biogenesis; peptidoglycan biosynthesis.</text>
</comment>
<evidence type="ECO:0000256" key="2">
    <source>
        <dbReference type="ARBA" id="ARBA00004752"/>
    </source>
</evidence>
<evidence type="ECO:0000256" key="8">
    <source>
        <dbReference type="ARBA" id="ARBA00022801"/>
    </source>
</evidence>
<evidence type="ECO:0000256" key="5">
    <source>
        <dbReference type="ARBA" id="ARBA00022645"/>
    </source>
</evidence>
<evidence type="ECO:0000256" key="3">
    <source>
        <dbReference type="ARBA" id="ARBA00007164"/>
    </source>
</evidence>
<feature type="domain" description="Peptidase S11 D-Ala-D-Ala carboxypeptidase A C-terminal" evidence="15">
    <location>
        <begin position="281"/>
        <end position="371"/>
    </location>
</feature>
<comment type="similarity">
    <text evidence="3 13">Belongs to the peptidase S11 family.</text>
</comment>
<dbReference type="SMART" id="SM00936">
    <property type="entry name" value="PBP5_C"/>
    <property type="match status" value="1"/>
</dbReference>
<dbReference type="SUPFAM" id="SSF56601">
    <property type="entry name" value="beta-lactamase/transpeptidase-like"/>
    <property type="match status" value="1"/>
</dbReference>
<keyword evidence="6" id="KW-0645">Protease</keyword>
<dbReference type="AlphaFoldDB" id="A0A6L9MLE8"/>
<evidence type="ECO:0000256" key="6">
    <source>
        <dbReference type="ARBA" id="ARBA00022670"/>
    </source>
</evidence>
<dbReference type="Pfam" id="PF07943">
    <property type="entry name" value="PBP5_C"/>
    <property type="match status" value="1"/>
</dbReference>
<dbReference type="PRINTS" id="PR00725">
    <property type="entry name" value="DADACBPTASE1"/>
</dbReference>
<comment type="function">
    <text evidence="1">Removes C-terminal D-alanyl residues from sugar-peptide cell wall precursors.</text>
</comment>
<dbReference type="InterPro" id="IPR012907">
    <property type="entry name" value="Peptidase_S11_C"/>
</dbReference>
<keyword evidence="9" id="KW-0133">Cell shape</keyword>
<evidence type="ECO:0000256" key="11">
    <source>
        <dbReference type="ARBA" id="ARBA00023316"/>
    </source>
</evidence>
<organism evidence="16 17">
    <name type="scientific">Aurantimonas aggregata</name>
    <dbReference type="NCBI Taxonomy" id="2047720"/>
    <lineage>
        <taxon>Bacteria</taxon>
        <taxon>Pseudomonadati</taxon>
        <taxon>Pseudomonadota</taxon>
        <taxon>Alphaproteobacteria</taxon>
        <taxon>Hyphomicrobiales</taxon>
        <taxon>Aurantimonadaceae</taxon>
        <taxon>Aurantimonas</taxon>
    </lineage>
</organism>
<reference evidence="16 17" key="1">
    <citation type="submission" date="2020-01" db="EMBL/GenBank/DDBJ databases">
        <title>Genomes of bacteria type strains.</title>
        <authorList>
            <person name="Chen J."/>
            <person name="Zhu S."/>
            <person name="Chen J."/>
        </authorList>
    </citation>
    <scope>NUCLEOTIDE SEQUENCE [LARGE SCALE GENOMIC DNA]</scope>
    <source>
        <strain evidence="16 17">KCTC 52919</strain>
    </source>
</reference>
<gene>
    <name evidence="16" type="ORF">GTW51_18350</name>
</gene>
<dbReference type="InterPro" id="IPR012338">
    <property type="entry name" value="Beta-lactam/transpept-like"/>
</dbReference>
<keyword evidence="10" id="KW-0573">Peptidoglycan synthesis</keyword>
<accession>A0A6L9MLE8</accession>
<proteinExistence type="inferred from homology"/>
<dbReference type="Gene3D" id="3.40.710.10">
    <property type="entry name" value="DD-peptidase/beta-lactamase superfamily"/>
    <property type="match status" value="1"/>
</dbReference>
<dbReference type="GO" id="GO:0009252">
    <property type="term" value="P:peptidoglycan biosynthetic process"/>
    <property type="evidence" value="ECO:0007669"/>
    <property type="project" value="UniProtKB-UniPathway"/>
</dbReference>
<evidence type="ECO:0000259" key="15">
    <source>
        <dbReference type="SMART" id="SM00936"/>
    </source>
</evidence>
<feature type="chain" id="PRO_5027089426" description="serine-type D-Ala-D-Ala carboxypeptidase" evidence="14">
    <location>
        <begin position="26"/>
        <end position="393"/>
    </location>
</feature>